<proteinExistence type="predicted"/>
<dbReference type="InterPro" id="IPR026983">
    <property type="entry name" value="DHC"/>
</dbReference>
<evidence type="ECO:0000313" key="2">
    <source>
        <dbReference type="Proteomes" id="UP001165740"/>
    </source>
</evidence>
<dbReference type="AlphaFoldDB" id="A0A9W2ZD74"/>
<name>A0A9W2ZD74_BIOGL</name>
<dbReference type="FunFam" id="1.20.58.1120:FF:000001">
    <property type="entry name" value="dynein heavy chain 2, axonemal"/>
    <property type="match status" value="1"/>
</dbReference>
<dbReference type="InterPro" id="IPR035699">
    <property type="entry name" value="AAA_6"/>
</dbReference>
<evidence type="ECO:0000259" key="1">
    <source>
        <dbReference type="Pfam" id="PF12774"/>
    </source>
</evidence>
<organism evidence="2 3">
    <name type="scientific">Biomphalaria glabrata</name>
    <name type="common">Bloodfluke planorb</name>
    <name type="synonym">Freshwater snail</name>
    <dbReference type="NCBI Taxonomy" id="6526"/>
    <lineage>
        <taxon>Eukaryota</taxon>
        <taxon>Metazoa</taxon>
        <taxon>Spiralia</taxon>
        <taxon>Lophotrochozoa</taxon>
        <taxon>Mollusca</taxon>
        <taxon>Gastropoda</taxon>
        <taxon>Heterobranchia</taxon>
        <taxon>Euthyneura</taxon>
        <taxon>Panpulmonata</taxon>
        <taxon>Hygrophila</taxon>
        <taxon>Lymnaeoidea</taxon>
        <taxon>Planorbidae</taxon>
        <taxon>Biomphalaria</taxon>
    </lineage>
</organism>
<evidence type="ECO:0000313" key="3">
    <source>
        <dbReference type="RefSeq" id="XP_055872999.1"/>
    </source>
</evidence>
<dbReference type="GO" id="GO:0030286">
    <property type="term" value="C:dynein complex"/>
    <property type="evidence" value="ECO:0007669"/>
    <property type="project" value="InterPro"/>
</dbReference>
<sequence>MGKLGKVVLTICQMMWTRDVTAILRDSRTVIRGMRDFEQRSFTELNLLAGAVRGELPKLARATLCALITINVHARDIISEMVKKQVSELLSFDWQKQLRYYWNMKVDNCVVCMSIAVYTYGYEYLGACPRLVITPLTMMGGFFSGLAQSGAWCCFDEFN</sequence>
<feature type="domain" description="Dynein heavy chain hydrolytic ATP-binding dynein motor region" evidence="1">
    <location>
        <begin position="137"/>
        <end position="159"/>
    </location>
</feature>
<dbReference type="Gene3D" id="1.20.58.1120">
    <property type="match status" value="1"/>
</dbReference>
<dbReference type="RefSeq" id="XP_055872999.1">
    <property type="nucleotide sequence ID" value="XM_056017024.1"/>
</dbReference>
<dbReference type="GeneID" id="129923921"/>
<keyword evidence="2" id="KW-1185">Reference proteome</keyword>
<dbReference type="GO" id="GO:0005524">
    <property type="term" value="F:ATP binding"/>
    <property type="evidence" value="ECO:0007669"/>
    <property type="project" value="InterPro"/>
</dbReference>
<dbReference type="GO" id="GO:0045505">
    <property type="term" value="F:dynein intermediate chain binding"/>
    <property type="evidence" value="ECO:0007669"/>
    <property type="project" value="InterPro"/>
</dbReference>
<dbReference type="Pfam" id="PF12774">
    <property type="entry name" value="AAA_6"/>
    <property type="match status" value="1"/>
</dbReference>
<dbReference type="PANTHER" id="PTHR22878">
    <property type="entry name" value="DYNEIN HEAVY CHAIN 6, AXONEMAL-LIKE-RELATED"/>
    <property type="match status" value="1"/>
</dbReference>
<dbReference type="Proteomes" id="UP001165740">
    <property type="component" value="Chromosome 18"/>
</dbReference>
<reference evidence="3" key="1">
    <citation type="submission" date="2025-08" db="UniProtKB">
        <authorList>
            <consortium name="RefSeq"/>
        </authorList>
    </citation>
    <scope>IDENTIFICATION</scope>
</reference>
<dbReference type="PANTHER" id="PTHR22878:SF68">
    <property type="entry name" value="DYNEIN HEAVY CHAIN 6, AXONEMAL-LIKE"/>
    <property type="match status" value="1"/>
</dbReference>
<accession>A0A9W2ZD74</accession>
<dbReference type="GO" id="GO:0051959">
    <property type="term" value="F:dynein light intermediate chain binding"/>
    <property type="evidence" value="ECO:0007669"/>
    <property type="project" value="InterPro"/>
</dbReference>
<gene>
    <name evidence="3" type="primary">LOC129923921</name>
</gene>
<dbReference type="GO" id="GO:0007018">
    <property type="term" value="P:microtubule-based movement"/>
    <property type="evidence" value="ECO:0007669"/>
    <property type="project" value="InterPro"/>
</dbReference>
<protein>
    <submittedName>
        <fullName evidence="3">Dynein axonemal heavy chain 6-like isoform X5</fullName>
    </submittedName>
</protein>